<feature type="domain" description="AMP-binding enzyme C-terminal" evidence="4">
    <location>
        <begin position="434"/>
        <end position="506"/>
    </location>
</feature>
<dbReference type="InterPro" id="IPR020845">
    <property type="entry name" value="AMP-binding_CS"/>
</dbReference>
<comment type="similarity">
    <text evidence="1">Belongs to the ATP-dependent AMP-binding enzyme family.</text>
</comment>
<proteinExistence type="inferred from homology"/>
<evidence type="ECO:0000313" key="6">
    <source>
        <dbReference type="Proteomes" id="UP001268542"/>
    </source>
</evidence>
<feature type="domain" description="AMP-dependent synthetase/ligase" evidence="3">
    <location>
        <begin position="26"/>
        <end position="383"/>
    </location>
</feature>
<reference evidence="5 6" key="1">
    <citation type="submission" date="2023-08" db="EMBL/GenBank/DDBJ databases">
        <title>Nocardioides seae sp. nov., a bacterium isolated from a soil.</title>
        <authorList>
            <person name="Wang X."/>
        </authorList>
    </citation>
    <scope>NUCLEOTIDE SEQUENCE [LARGE SCALE GENOMIC DNA]</scope>
    <source>
        <strain evidence="5 6">YZH12</strain>
    </source>
</reference>
<gene>
    <name evidence="5" type="ORF">RDV89_01370</name>
</gene>
<dbReference type="InterPro" id="IPR025110">
    <property type="entry name" value="AMP-bd_C"/>
</dbReference>
<keyword evidence="6" id="KW-1185">Reference proteome</keyword>
<dbReference type="InterPro" id="IPR000873">
    <property type="entry name" value="AMP-dep_synth/lig_dom"/>
</dbReference>
<dbReference type="PROSITE" id="PS00455">
    <property type="entry name" value="AMP_BINDING"/>
    <property type="match status" value="1"/>
</dbReference>
<dbReference type="PANTHER" id="PTHR43201">
    <property type="entry name" value="ACYL-COA SYNTHETASE"/>
    <property type="match status" value="1"/>
</dbReference>
<keyword evidence="2" id="KW-0436">Ligase</keyword>
<evidence type="ECO:0000259" key="3">
    <source>
        <dbReference type="Pfam" id="PF00501"/>
    </source>
</evidence>
<dbReference type="InterPro" id="IPR045851">
    <property type="entry name" value="AMP-bd_C_sf"/>
</dbReference>
<dbReference type="Proteomes" id="UP001268542">
    <property type="component" value="Unassembled WGS sequence"/>
</dbReference>
<name>A0ABU3PR49_9ACTN</name>
<sequence>MAAAVSGGPAALAPATGRDVGALVDAWARAAGGRVFLRWAPFDDAEPATWTRAEFAEQVDALARGLHARGLRRGDRFAISLPNGPAFLLTWTALASLGAVAVCLNPRLSPDELEYALGHSGARGVLTTPEGAEVVATVAPDLWLLTDAPTGPDTPHALAAGDHPAYPRGVAADAPASIQYTSGTTSRPKAVVWTQAACLWAGQVGALHQGLGPADVNLVHLPLFHTNGLSYSFLSSLWSGGELVLQPRFSASRFWPAAVEHRATWSSVVSFCLRALEGRDVPERHHFRGWGSSAALPAPPATAGVGAIGWFGMTETVSHPVVGDLHLPGPAGSMGRPSPAYAVRVVAEDGTSGTGGPRAAEPDEPGELQVLGRRGVSLFSGYLGDDAATAAAFTGDGWFRTGDRVRRDAEGHLWFLERDKDVLKVGGENIGTPEVERVLRGVEGVGEAVVVGRPDRMLGEVPVAFVVARPGERVDVAAAHERCVRMLADFKRPREIRVVDALPRSTLDKVAKAALRRQLADEEERSRA</sequence>
<comment type="caution">
    <text evidence="5">The sequence shown here is derived from an EMBL/GenBank/DDBJ whole genome shotgun (WGS) entry which is preliminary data.</text>
</comment>
<dbReference type="Gene3D" id="3.40.50.12780">
    <property type="entry name" value="N-terminal domain of ligase-like"/>
    <property type="match status" value="1"/>
</dbReference>
<organism evidence="5 6">
    <name type="scientific">Nocardioides imazamoxiresistens</name>
    <dbReference type="NCBI Taxonomy" id="3231893"/>
    <lineage>
        <taxon>Bacteria</taxon>
        <taxon>Bacillati</taxon>
        <taxon>Actinomycetota</taxon>
        <taxon>Actinomycetes</taxon>
        <taxon>Propionibacteriales</taxon>
        <taxon>Nocardioidaceae</taxon>
        <taxon>Nocardioides</taxon>
    </lineage>
</organism>
<evidence type="ECO:0000313" key="5">
    <source>
        <dbReference type="EMBL" id="MDT9591698.1"/>
    </source>
</evidence>
<dbReference type="PANTHER" id="PTHR43201:SF5">
    <property type="entry name" value="MEDIUM-CHAIN ACYL-COA LIGASE ACSF2, MITOCHONDRIAL"/>
    <property type="match status" value="1"/>
</dbReference>
<dbReference type="Gene3D" id="3.30.300.30">
    <property type="match status" value="1"/>
</dbReference>
<dbReference type="SUPFAM" id="SSF56801">
    <property type="entry name" value="Acetyl-CoA synthetase-like"/>
    <property type="match status" value="1"/>
</dbReference>
<dbReference type="Pfam" id="PF00501">
    <property type="entry name" value="AMP-binding"/>
    <property type="match status" value="1"/>
</dbReference>
<evidence type="ECO:0000259" key="4">
    <source>
        <dbReference type="Pfam" id="PF13193"/>
    </source>
</evidence>
<evidence type="ECO:0000256" key="1">
    <source>
        <dbReference type="ARBA" id="ARBA00006432"/>
    </source>
</evidence>
<dbReference type="InterPro" id="IPR042099">
    <property type="entry name" value="ANL_N_sf"/>
</dbReference>
<accession>A0ABU3PR49</accession>
<dbReference type="Pfam" id="PF13193">
    <property type="entry name" value="AMP-binding_C"/>
    <property type="match status" value="1"/>
</dbReference>
<protein>
    <submittedName>
        <fullName evidence="5">AMP-binding protein</fullName>
    </submittedName>
</protein>
<evidence type="ECO:0000256" key="2">
    <source>
        <dbReference type="ARBA" id="ARBA00022598"/>
    </source>
</evidence>
<dbReference type="EMBL" id="JAVYII010000001">
    <property type="protein sequence ID" value="MDT9591698.1"/>
    <property type="molecule type" value="Genomic_DNA"/>
</dbReference>